<dbReference type="NCBIfam" id="TIGR02532">
    <property type="entry name" value="IV_pilin_GFxxxE"/>
    <property type="match status" value="1"/>
</dbReference>
<keyword evidence="3" id="KW-1185">Reference proteome</keyword>
<proteinExistence type="predicted"/>
<dbReference type="InterPro" id="IPR045584">
    <property type="entry name" value="Pilin-like"/>
</dbReference>
<evidence type="ECO:0000313" key="3">
    <source>
        <dbReference type="Proteomes" id="UP000295341"/>
    </source>
</evidence>
<keyword evidence="1" id="KW-1133">Transmembrane helix</keyword>
<dbReference type="SUPFAM" id="SSF54523">
    <property type="entry name" value="Pili subunits"/>
    <property type="match status" value="1"/>
</dbReference>
<dbReference type="Pfam" id="PF07963">
    <property type="entry name" value="N_methyl"/>
    <property type="match status" value="1"/>
</dbReference>
<keyword evidence="1" id="KW-0472">Membrane</keyword>
<gene>
    <name evidence="2" type="ORF">DFR24_1915</name>
</gene>
<accession>A0A4R7PEI0</accession>
<dbReference type="EMBL" id="SOBT01000008">
    <property type="protein sequence ID" value="TDU32517.1"/>
    <property type="molecule type" value="Genomic_DNA"/>
</dbReference>
<dbReference type="RefSeq" id="WP_162851122.1">
    <property type="nucleotide sequence ID" value="NZ_MWIN01000001.1"/>
</dbReference>
<protein>
    <submittedName>
        <fullName evidence="2">MSHA pilin protein MshA</fullName>
    </submittedName>
</protein>
<dbReference type="AlphaFoldDB" id="A0A4R7PEI0"/>
<feature type="transmembrane region" description="Helical" evidence="1">
    <location>
        <begin position="21"/>
        <end position="42"/>
    </location>
</feature>
<sequence>MFFCRNEIARHAGAVNPSRRGFTLIELIVVLLIAGILAAFAIPRFASVDIDARVATMLGLASSLQSSSTMVHELAVTQGQTGADGSVELEGTKIRLVNGYPAASETGIEAALLNLEGFEVAHSGSTSTFRPISLNPGTGCIVTYTATTGTVDASKADATRCR</sequence>
<reference evidence="2 3" key="1">
    <citation type="submission" date="2019-03" db="EMBL/GenBank/DDBJ databases">
        <title>Genomic Encyclopedia of Type Strains, Phase IV (KMG-IV): sequencing the most valuable type-strain genomes for metagenomic binning, comparative biology and taxonomic classification.</title>
        <authorList>
            <person name="Goeker M."/>
        </authorList>
    </citation>
    <scope>NUCLEOTIDE SEQUENCE [LARGE SCALE GENOMIC DNA]</scope>
    <source>
        <strain evidence="2 3">DSM 26377</strain>
    </source>
</reference>
<name>A0A4R7PEI0_9GAMM</name>
<evidence type="ECO:0000256" key="1">
    <source>
        <dbReference type="SAM" id="Phobius"/>
    </source>
</evidence>
<keyword evidence="1" id="KW-0812">Transmembrane</keyword>
<dbReference type="Proteomes" id="UP000295341">
    <property type="component" value="Unassembled WGS sequence"/>
</dbReference>
<dbReference type="Gene3D" id="3.30.700.10">
    <property type="entry name" value="Glycoprotein, Type 4 Pilin"/>
    <property type="match status" value="1"/>
</dbReference>
<organism evidence="2 3">
    <name type="scientific">Panacagrimonas perspica</name>
    <dbReference type="NCBI Taxonomy" id="381431"/>
    <lineage>
        <taxon>Bacteria</taxon>
        <taxon>Pseudomonadati</taxon>
        <taxon>Pseudomonadota</taxon>
        <taxon>Gammaproteobacteria</taxon>
        <taxon>Nevskiales</taxon>
        <taxon>Nevskiaceae</taxon>
        <taxon>Panacagrimonas</taxon>
    </lineage>
</organism>
<comment type="caution">
    <text evidence="2">The sequence shown here is derived from an EMBL/GenBank/DDBJ whole genome shotgun (WGS) entry which is preliminary data.</text>
</comment>
<dbReference type="InterPro" id="IPR012902">
    <property type="entry name" value="N_methyl_site"/>
</dbReference>
<dbReference type="PROSITE" id="PS00409">
    <property type="entry name" value="PROKAR_NTER_METHYL"/>
    <property type="match status" value="1"/>
</dbReference>
<evidence type="ECO:0000313" key="2">
    <source>
        <dbReference type="EMBL" id="TDU32517.1"/>
    </source>
</evidence>